<evidence type="ECO:0000256" key="15">
    <source>
        <dbReference type="SAM" id="Phobius"/>
    </source>
</evidence>
<reference evidence="16" key="1">
    <citation type="submission" date="2020-11" db="EMBL/GenBank/DDBJ databases">
        <authorList>
            <person name="Tran Van P."/>
        </authorList>
    </citation>
    <scope>NUCLEOTIDE SEQUENCE</scope>
</reference>
<gene>
    <name evidence="16" type="ORF">TPSB3V08_LOCUS5405</name>
</gene>
<feature type="transmembrane region" description="Helical" evidence="15">
    <location>
        <begin position="117"/>
        <end position="136"/>
    </location>
</feature>
<evidence type="ECO:0000313" key="16">
    <source>
        <dbReference type="EMBL" id="CAD7406420.1"/>
    </source>
</evidence>
<dbReference type="EC" id="2.8.2.20" evidence="3 13"/>
<name>A0A7R9H3C7_TIMPO</name>
<keyword evidence="11" id="KW-0325">Glycoprotein</keyword>
<evidence type="ECO:0000256" key="12">
    <source>
        <dbReference type="ARBA" id="ARBA00048460"/>
    </source>
</evidence>
<evidence type="ECO:0000256" key="3">
    <source>
        <dbReference type="ARBA" id="ARBA00013262"/>
    </source>
</evidence>
<evidence type="ECO:0000256" key="5">
    <source>
        <dbReference type="ARBA" id="ARBA00022692"/>
    </source>
</evidence>
<dbReference type="GO" id="GO:0000139">
    <property type="term" value="C:Golgi membrane"/>
    <property type="evidence" value="ECO:0007669"/>
    <property type="project" value="UniProtKB-SubCell"/>
</dbReference>
<dbReference type="InterPro" id="IPR026634">
    <property type="entry name" value="TPST-like"/>
</dbReference>
<dbReference type="SUPFAM" id="SSF52540">
    <property type="entry name" value="P-loop containing nucleoside triphosphate hydrolases"/>
    <property type="match status" value="1"/>
</dbReference>
<evidence type="ECO:0000256" key="2">
    <source>
        <dbReference type="ARBA" id="ARBA00009988"/>
    </source>
</evidence>
<organism evidence="16">
    <name type="scientific">Timema poppense</name>
    <name type="common">Walking stick</name>
    <dbReference type="NCBI Taxonomy" id="170557"/>
    <lineage>
        <taxon>Eukaryota</taxon>
        <taxon>Metazoa</taxon>
        <taxon>Ecdysozoa</taxon>
        <taxon>Arthropoda</taxon>
        <taxon>Hexapoda</taxon>
        <taxon>Insecta</taxon>
        <taxon>Pterygota</taxon>
        <taxon>Neoptera</taxon>
        <taxon>Polyneoptera</taxon>
        <taxon>Phasmatodea</taxon>
        <taxon>Timematodea</taxon>
        <taxon>Timematoidea</taxon>
        <taxon>Timematidae</taxon>
        <taxon>Timema</taxon>
    </lineage>
</organism>
<comment type="function">
    <text evidence="13">Catalyzes the O-sulfation of tyrosine residues within acidic motifs of polypeptides, using 3'-phosphoadenylyl sulfate (PAPS) as cosubstrate.</text>
</comment>
<dbReference type="PANTHER" id="PTHR12788">
    <property type="entry name" value="PROTEIN-TYROSINE SULFOTRANSFERASE 2"/>
    <property type="match status" value="1"/>
</dbReference>
<evidence type="ECO:0000256" key="1">
    <source>
        <dbReference type="ARBA" id="ARBA00004323"/>
    </source>
</evidence>
<protein>
    <recommendedName>
        <fullName evidence="3 13">Protein-tyrosine sulfotransferase</fullName>
        <ecNumber evidence="3 13">2.8.2.20</ecNumber>
    </recommendedName>
</protein>
<dbReference type="Gene3D" id="3.40.50.300">
    <property type="entry name" value="P-loop containing nucleotide triphosphate hydrolases"/>
    <property type="match status" value="1"/>
</dbReference>
<comment type="catalytic activity">
    <reaction evidence="12 13">
        <text>L-tyrosyl-[protein] + 3'-phosphoadenylyl sulfate = O-sulfo-L-tyrosine-[protein] + adenosine 3',5'-bisphosphate + H(+)</text>
        <dbReference type="Rhea" id="RHEA:16801"/>
        <dbReference type="Rhea" id="RHEA-COMP:10136"/>
        <dbReference type="Rhea" id="RHEA-COMP:11688"/>
        <dbReference type="ChEBI" id="CHEBI:15378"/>
        <dbReference type="ChEBI" id="CHEBI:46858"/>
        <dbReference type="ChEBI" id="CHEBI:58339"/>
        <dbReference type="ChEBI" id="CHEBI:58343"/>
        <dbReference type="ChEBI" id="CHEBI:65286"/>
        <dbReference type="EC" id="2.8.2.20"/>
    </reaction>
</comment>
<evidence type="ECO:0000256" key="14">
    <source>
        <dbReference type="SAM" id="MobiDB-lite"/>
    </source>
</evidence>
<evidence type="ECO:0000256" key="4">
    <source>
        <dbReference type="ARBA" id="ARBA00022679"/>
    </source>
</evidence>
<dbReference type="AlphaFoldDB" id="A0A7R9H3C7"/>
<evidence type="ECO:0000256" key="8">
    <source>
        <dbReference type="ARBA" id="ARBA00023034"/>
    </source>
</evidence>
<keyword evidence="6" id="KW-0735">Signal-anchor</keyword>
<comment type="similarity">
    <text evidence="2 13">Belongs to the protein sulfotransferase family.</text>
</comment>
<evidence type="ECO:0000256" key="7">
    <source>
        <dbReference type="ARBA" id="ARBA00022989"/>
    </source>
</evidence>
<keyword evidence="7 15" id="KW-1133">Transmembrane helix</keyword>
<sequence length="485" mass="54381">MSNKSTKAGLGCENQPTNAPSSVWEVEACGRTTCPGQGERTCRPDQGREVMYSRSGTGRALLADSSTRHYSSDSDGLPVQLLNDKLSSLDAALHELAQICMGHHEVKLDMNRGSRKLALCLIGALAALWLLRSYFWPSCFREDEPLMLSKQKYTIGHNQKVYSYDRYMPLIFIGGVPRSGTTLMRAMLDAHPEVRCGQETRVIPRILQMRTHWLRSQKESLRLEEAGLSKEVLDSAIAAFCLEVIARHGDPAPRLCNKDPLTLKSAVYLSELFPQGKFIFMVRDGRATVHSIISRKVTITGFDLTSYRQCMTKWNTAVQVMHSQCQEVGSSRCLMVPYEQLVLHPREWMRKILHFVDVPWNESVLHHEEHINKPGGVSLSKVERSSDQVIRPVNLDALSKWVGHIPNDVVRDMADIAPMLSILGYDPDANPPPYGSPDSAVADNTRKIRSNEQLWETKAKDILYPLRSSHEGNSDDAETDTAPMA</sequence>
<accession>A0A7R9H3C7</accession>
<dbReference type="EMBL" id="OD002878">
    <property type="protein sequence ID" value="CAD7406420.1"/>
    <property type="molecule type" value="Genomic_DNA"/>
</dbReference>
<keyword evidence="4 13" id="KW-0808">Transferase</keyword>
<feature type="region of interest" description="Disordered" evidence="14">
    <location>
        <begin position="465"/>
        <end position="485"/>
    </location>
</feature>
<keyword evidence="5 15" id="KW-0812">Transmembrane</keyword>
<dbReference type="FunFam" id="3.40.50.300:FF:000290">
    <property type="entry name" value="Protein-tyrosine sulfotransferase"/>
    <property type="match status" value="1"/>
</dbReference>
<dbReference type="Pfam" id="PF13469">
    <property type="entry name" value="Sulfotransfer_3"/>
    <property type="match status" value="1"/>
</dbReference>
<evidence type="ECO:0000256" key="10">
    <source>
        <dbReference type="ARBA" id="ARBA00023157"/>
    </source>
</evidence>
<evidence type="ECO:0000256" key="9">
    <source>
        <dbReference type="ARBA" id="ARBA00023136"/>
    </source>
</evidence>
<evidence type="ECO:0000256" key="11">
    <source>
        <dbReference type="ARBA" id="ARBA00023180"/>
    </source>
</evidence>
<proteinExistence type="inferred from homology"/>
<keyword evidence="10" id="KW-1015">Disulfide bond</keyword>
<keyword evidence="9 15" id="KW-0472">Membrane</keyword>
<keyword evidence="8" id="KW-0333">Golgi apparatus</keyword>
<dbReference type="InterPro" id="IPR027417">
    <property type="entry name" value="P-loop_NTPase"/>
</dbReference>
<dbReference type="GO" id="GO:0008476">
    <property type="term" value="F:protein-tyrosine sulfotransferase activity"/>
    <property type="evidence" value="ECO:0007669"/>
    <property type="project" value="UniProtKB-EC"/>
</dbReference>
<evidence type="ECO:0000256" key="6">
    <source>
        <dbReference type="ARBA" id="ARBA00022968"/>
    </source>
</evidence>
<comment type="subcellular location">
    <subcellularLocation>
        <location evidence="1">Golgi apparatus membrane</location>
        <topology evidence="1">Single-pass type II membrane protein</topology>
    </subcellularLocation>
</comment>
<dbReference type="PANTHER" id="PTHR12788:SF10">
    <property type="entry name" value="PROTEIN-TYROSINE SULFOTRANSFERASE"/>
    <property type="match status" value="1"/>
</dbReference>
<evidence type="ECO:0000256" key="13">
    <source>
        <dbReference type="RuleBase" id="RU365018"/>
    </source>
</evidence>